<feature type="compositionally biased region" description="Polar residues" evidence="1">
    <location>
        <begin position="1"/>
        <end position="10"/>
    </location>
</feature>
<keyword evidence="2" id="KW-1133">Transmembrane helix</keyword>
<feature type="compositionally biased region" description="Low complexity" evidence="1">
    <location>
        <begin position="18"/>
        <end position="39"/>
    </location>
</feature>
<accession>A0AAU9PJM2</accession>
<feature type="region of interest" description="Disordered" evidence="1">
    <location>
        <begin position="1"/>
        <end position="41"/>
    </location>
</feature>
<name>A0AAU9PJM2_9ASTR</name>
<sequence length="209" mass="22984">MGLLNPNQRPSRGIPLDSHIPSTSSSNSSSTSSSPSNTHNSRKKWSNFLPVFLVLVFIAEISFLGRLDLIKNADLLNSWTESFYQFTTASFSSSSLDTADEVSMFGLSEAALDVLDSGDGGESCEEWLEREDSVEYSRDFKSEPVFVTGGEQEWKSCAVNCKFGFEQKKADAAFGLPNGGGTAGVLRSMESAQYYAENNIAMARRWERI</sequence>
<evidence type="ECO:0000313" key="3">
    <source>
        <dbReference type="EMBL" id="CAH1450400.1"/>
    </source>
</evidence>
<evidence type="ECO:0000256" key="1">
    <source>
        <dbReference type="SAM" id="MobiDB-lite"/>
    </source>
</evidence>
<keyword evidence="2" id="KW-0812">Transmembrane</keyword>
<keyword evidence="2" id="KW-0472">Membrane</keyword>
<evidence type="ECO:0000313" key="4">
    <source>
        <dbReference type="Proteomes" id="UP001157418"/>
    </source>
</evidence>
<feature type="transmembrane region" description="Helical" evidence="2">
    <location>
        <begin position="45"/>
        <end position="65"/>
    </location>
</feature>
<protein>
    <submittedName>
        <fullName evidence="3">Uncharacterized protein</fullName>
    </submittedName>
</protein>
<dbReference type="EMBL" id="CAKMRJ010005634">
    <property type="protein sequence ID" value="CAH1450400.1"/>
    <property type="molecule type" value="Genomic_DNA"/>
</dbReference>
<evidence type="ECO:0000256" key="2">
    <source>
        <dbReference type="SAM" id="Phobius"/>
    </source>
</evidence>
<dbReference type="AlphaFoldDB" id="A0AAU9PJM2"/>
<comment type="caution">
    <text evidence="3">The sequence shown here is derived from an EMBL/GenBank/DDBJ whole genome shotgun (WGS) entry which is preliminary data.</text>
</comment>
<dbReference type="Proteomes" id="UP001157418">
    <property type="component" value="Unassembled WGS sequence"/>
</dbReference>
<proteinExistence type="predicted"/>
<reference evidence="3 4" key="1">
    <citation type="submission" date="2022-01" db="EMBL/GenBank/DDBJ databases">
        <authorList>
            <person name="Xiong W."/>
            <person name="Schranz E."/>
        </authorList>
    </citation>
    <scope>NUCLEOTIDE SEQUENCE [LARGE SCALE GENOMIC DNA]</scope>
</reference>
<keyword evidence="4" id="KW-1185">Reference proteome</keyword>
<gene>
    <name evidence="3" type="ORF">LVIROSA_LOCUS35828</name>
</gene>
<organism evidence="3 4">
    <name type="scientific">Lactuca virosa</name>
    <dbReference type="NCBI Taxonomy" id="75947"/>
    <lineage>
        <taxon>Eukaryota</taxon>
        <taxon>Viridiplantae</taxon>
        <taxon>Streptophyta</taxon>
        <taxon>Embryophyta</taxon>
        <taxon>Tracheophyta</taxon>
        <taxon>Spermatophyta</taxon>
        <taxon>Magnoliopsida</taxon>
        <taxon>eudicotyledons</taxon>
        <taxon>Gunneridae</taxon>
        <taxon>Pentapetalae</taxon>
        <taxon>asterids</taxon>
        <taxon>campanulids</taxon>
        <taxon>Asterales</taxon>
        <taxon>Asteraceae</taxon>
        <taxon>Cichorioideae</taxon>
        <taxon>Cichorieae</taxon>
        <taxon>Lactucinae</taxon>
        <taxon>Lactuca</taxon>
    </lineage>
</organism>